<proteinExistence type="predicted"/>
<keyword evidence="2" id="KW-1185">Reference proteome</keyword>
<reference evidence="1 2" key="1">
    <citation type="submission" date="2023-11" db="EMBL/GenBank/DDBJ databases">
        <title>Novel species in genus Nocardioides.</title>
        <authorList>
            <person name="Zhou H."/>
        </authorList>
    </citation>
    <scope>NUCLEOTIDE SEQUENCE [LARGE SCALE GENOMIC DNA]</scope>
    <source>
        <strain evidence="1 2">S-58</strain>
    </source>
</reference>
<dbReference type="Proteomes" id="UP001291999">
    <property type="component" value="Unassembled WGS sequence"/>
</dbReference>
<comment type="caution">
    <text evidence="1">The sequence shown here is derived from an EMBL/GenBank/DDBJ whole genome shotgun (WGS) entry which is preliminary data.</text>
</comment>
<evidence type="ECO:0000313" key="2">
    <source>
        <dbReference type="Proteomes" id="UP001291999"/>
    </source>
</evidence>
<protein>
    <recommendedName>
        <fullName evidence="3">Peptidase MA-like domain-containing protein</fullName>
    </recommendedName>
</protein>
<evidence type="ECO:0008006" key="3">
    <source>
        <dbReference type="Google" id="ProtNLM"/>
    </source>
</evidence>
<dbReference type="EMBL" id="JAXQPW010000007">
    <property type="protein sequence ID" value="MDZ5663818.1"/>
    <property type="molecule type" value="Genomic_DNA"/>
</dbReference>
<organism evidence="1 2">
    <name type="scientific">Nocardioides renjunii</name>
    <dbReference type="NCBI Taxonomy" id="3095075"/>
    <lineage>
        <taxon>Bacteria</taxon>
        <taxon>Bacillati</taxon>
        <taxon>Actinomycetota</taxon>
        <taxon>Actinomycetes</taxon>
        <taxon>Propionibacteriales</taxon>
        <taxon>Nocardioidaceae</taxon>
        <taxon>Nocardioides</taxon>
    </lineage>
</organism>
<name>A0ABU5KG44_9ACTN</name>
<gene>
    <name evidence="1" type="ORF">SFC79_18725</name>
</gene>
<accession>A0ABU5KG44</accession>
<dbReference type="RefSeq" id="WP_322425497.1">
    <property type="nucleotide sequence ID" value="NZ_CP141058.1"/>
</dbReference>
<sequence>MVVTTIGVLVPARDGRHDVDPAAVGRVGGEAWRASPAEAADALARFVDGVVARDVGTLVDLAPPQDRAAEALLAGIAANARSLDLRAVGARHVDQVGTVGADGAWTGTVELTWRVGALDPSPSRAEVAVRFVPAGDGLAIGGFGPHGAAADGRLPLWLRDELAVARARDVLVMLDGDRPQARAEARAVARRVVRGIGVVERVLPGRTGPVVVEVPSSAADLEEALGARPGTYAGTAAVTAAPGTSMDDDAPVHVFLNPEITSMLGRAGAQAVMSHELVHLVTDAARTPVEPWLLEGFADHVALRAVLPDRTTLRRLLAEVRRDGAPRALPTAADFDAPGGALQASYEAAWLACRIIAERLGEQALVEVYDGAARGVPVERALARAGLPLAELTAAWRGELTALAR</sequence>
<evidence type="ECO:0000313" key="1">
    <source>
        <dbReference type="EMBL" id="MDZ5663818.1"/>
    </source>
</evidence>